<evidence type="ECO:0000256" key="1">
    <source>
        <dbReference type="SAM" id="Phobius"/>
    </source>
</evidence>
<name>A0A7X2PCB3_9SPIO</name>
<organism evidence="2 3">
    <name type="scientific">Bullifex porci</name>
    <dbReference type="NCBI Taxonomy" id="2606638"/>
    <lineage>
        <taxon>Bacteria</taxon>
        <taxon>Pseudomonadati</taxon>
        <taxon>Spirochaetota</taxon>
        <taxon>Spirochaetia</taxon>
        <taxon>Spirochaetales</taxon>
        <taxon>Spirochaetaceae</taxon>
        <taxon>Bullifex</taxon>
    </lineage>
</organism>
<sequence length="134" mass="14601">MKQGNKGFNSFLSAWVPRVLSLVLAFLIFAVVNYLNMTDRVITIPLSVTLPSQEVVVPESLVPSKTEIVISGNDELIYLVDATSISAEADFSSVDEAGIARVPVKVIYNSDAFLDASLSVRANPDSVRILFREP</sequence>
<comment type="caution">
    <text evidence="2">The sequence shown here is derived from an EMBL/GenBank/DDBJ whole genome shotgun (WGS) entry which is preliminary data.</text>
</comment>
<feature type="transmembrane region" description="Helical" evidence="1">
    <location>
        <begin position="15"/>
        <end position="35"/>
    </location>
</feature>
<keyword evidence="1" id="KW-0472">Membrane</keyword>
<keyword evidence="1" id="KW-1133">Transmembrane helix</keyword>
<gene>
    <name evidence="2" type="ORF">FYJ80_03120</name>
</gene>
<reference evidence="2 3" key="1">
    <citation type="submission" date="2019-08" db="EMBL/GenBank/DDBJ databases">
        <title>In-depth cultivation of the pig gut microbiome towards novel bacterial diversity and tailored functional studies.</title>
        <authorList>
            <person name="Wylensek D."/>
            <person name="Hitch T.C.A."/>
            <person name="Clavel T."/>
        </authorList>
    </citation>
    <scope>NUCLEOTIDE SEQUENCE [LARGE SCALE GENOMIC DNA]</scope>
    <source>
        <strain evidence="2 3">NM-380-WT-3C1</strain>
    </source>
</reference>
<dbReference type="AlphaFoldDB" id="A0A7X2PCB3"/>
<dbReference type="RefSeq" id="WP_154424666.1">
    <property type="nucleotide sequence ID" value="NZ_JAQYPZ010000156.1"/>
</dbReference>
<evidence type="ECO:0008006" key="4">
    <source>
        <dbReference type="Google" id="ProtNLM"/>
    </source>
</evidence>
<evidence type="ECO:0000313" key="3">
    <source>
        <dbReference type="Proteomes" id="UP000460549"/>
    </source>
</evidence>
<protein>
    <recommendedName>
        <fullName evidence="4">YbbR-like domain-containing protein</fullName>
    </recommendedName>
</protein>
<accession>A0A7X2PCB3</accession>
<evidence type="ECO:0000313" key="2">
    <source>
        <dbReference type="EMBL" id="MSU05770.1"/>
    </source>
</evidence>
<dbReference type="EMBL" id="VUNN01000003">
    <property type="protein sequence ID" value="MSU05770.1"/>
    <property type="molecule type" value="Genomic_DNA"/>
</dbReference>
<proteinExistence type="predicted"/>
<keyword evidence="3" id="KW-1185">Reference proteome</keyword>
<keyword evidence="1" id="KW-0812">Transmembrane</keyword>
<dbReference type="Proteomes" id="UP000460549">
    <property type="component" value="Unassembled WGS sequence"/>
</dbReference>